<feature type="transmembrane region" description="Helical" evidence="9">
    <location>
        <begin position="532"/>
        <end position="551"/>
    </location>
</feature>
<dbReference type="InterPro" id="IPR000731">
    <property type="entry name" value="SSD"/>
</dbReference>
<gene>
    <name evidence="11" type="ORF">CAT59_03485</name>
</gene>
<evidence type="ECO:0000313" key="12">
    <source>
        <dbReference type="Proteomes" id="UP000195162"/>
    </source>
</evidence>
<proteinExistence type="inferred from homology"/>
<dbReference type="Proteomes" id="UP000195162">
    <property type="component" value="Unassembled WGS sequence"/>
</dbReference>
<dbReference type="InterPro" id="IPR027463">
    <property type="entry name" value="AcrB_DN_DC_subdom"/>
</dbReference>
<keyword evidence="8 9" id="KW-0472">Membrane</keyword>
<dbReference type="Gene3D" id="3.30.70.1320">
    <property type="entry name" value="Multidrug efflux transporter AcrB pore domain like"/>
    <property type="match status" value="1"/>
</dbReference>
<comment type="subcellular location">
    <subcellularLocation>
        <location evidence="1 9">Cell inner membrane</location>
        <topology evidence="1 9">Multi-pass membrane protein</topology>
    </subcellularLocation>
</comment>
<keyword evidence="4" id="KW-1003">Cell membrane</keyword>
<dbReference type="SUPFAM" id="SSF82693">
    <property type="entry name" value="Multidrug efflux transporter AcrB pore domain, PN1, PN2, PC1 and PC2 subdomains"/>
    <property type="match status" value="4"/>
</dbReference>
<dbReference type="AlphaFoldDB" id="A0A242U8W6"/>
<organism evidence="11 12">
    <name type="scientific">Acinetobacter pittii</name>
    <name type="common">Acinetobacter genomosp. 3</name>
    <dbReference type="NCBI Taxonomy" id="48296"/>
    <lineage>
        <taxon>Bacteria</taxon>
        <taxon>Pseudomonadati</taxon>
        <taxon>Pseudomonadota</taxon>
        <taxon>Gammaproteobacteria</taxon>
        <taxon>Moraxellales</taxon>
        <taxon>Moraxellaceae</taxon>
        <taxon>Acinetobacter</taxon>
        <taxon>Acinetobacter calcoaceticus/baumannii complex</taxon>
    </lineage>
</organism>
<dbReference type="Pfam" id="PF00873">
    <property type="entry name" value="ACR_tran"/>
    <property type="match status" value="1"/>
</dbReference>
<dbReference type="SUPFAM" id="SSF82714">
    <property type="entry name" value="Multidrug efflux transporter AcrB TolC docking domain, DN and DC subdomains"/>
    <property type="match status" value="2"/>
</dbReference>
<comment type="similarity">
    <text evidence="2 9">Belongs to the resistance-nodulation-cell division (RND) (TC 2.A.6) family.</text>
</comment>
<evidence type="ECO:0000256" key="3">
    <source>
        <dbReference type="ARBA" id="ARBA00022448"/>
    </source>
</evidence>
<dbReference type="InterPro" id="IPR004764">
    <property type="entry name" value="MdtF-like"/>
</dbReference>
<name>A0A242U8W6_ACIPI</name>
<feature type="transmembrane region" description="Helical" evidence="9">
    <location>
        <begin position="995"/>
        <end position="1021"/>
    </location>
</feature>
<dbReference type="PRINTS" id="PR00702">
    <property type="entry name" value="ACRIFLAVINRP"/>
</dbReference>
<evidence type="ECO:0000256" key="1">
    <source>
        <dbReference type="ARBA" id="ARBA00004429"/>
    </source>
</evidence>
<dbReference type="Gene3D" id="1.20.1640.10">
    <property type="entry name" value="Multidrug efflux transporter AcrB transmembrane domain"/>
    <property type="match status" value="2"/>
</dbReference>
<evidence type="ECO:0000256" key="7">
    <source>
        <dbReference type="ARBA" id="ARBA00022989"/>
    </source>
</evidence>
<feature type="transmembrane region" description="Helical" evidence="9">
    <location>
        <begin position="473"/>
        <end position="498"/>
    </location>
</feature>
<evidence type="ECO:0000256" key="4">
    <source>
        <dbReference type="ARBA" id="ARBA00022475"/>
    </source>
</evidence>
<keyword evidence="7 9" id="KW-1133">Transmembrane helix</keyword>
<evidence type="ECO:0000256" key="5">
    <source>
        <dbReference type="ARBA" id="ARBA00022519"/>
    </source>
</evidence>
<dbReference type="FunFam" id="3.30.70.1430:FF:000001">
    <property type="entry name" value="Efflux pump membrane transporter"/>
    <property type="match status" value="1"/>
</dbReference>
<dbReference type="Gene3D" id="3.30.2090.10">
    <property type="entry name" value="Multidrug efflux transporter AcrB TolC docking domain, DN and DC subdomains"/>
    <property type="match status" value="2"/>
</dbReference>
<feature type="transmembrane region" description="Helical" evidence="9">
    <location>
        <begin position="7"/>
        <end position="31"/>
    </location>
</feature>
<reference evidence="11 12" key="1">
    <citation type="submission" date="2017-05" db="EMBL/GenBank/DDBJ databases">
        <authorList>
            <person name="Song R."/>
            <person name="Chenine A.L."/>
            <person name="Ruprecht R.M."/>
        </authorList>
    </citation>
    <scope>NUCLEOTIDE SEQUENCE [LARGE SCALE GENOMIC DNA]</scope>
    <source>
        <strain evidence="11 12">ARLG1955</strain>
    </source>
</reference>
<feature type="transmembrane region" description="Helical" evidence="9">
    <location>
        <begin position="967"/>
        <end position="989"/>
    </location>
</feature>
<dbReference type="RefSeq" id="WP_032054922.1">
    <property type="nucleotide sequence ID" value="NZ_JADVOL010000005.1"/>
</dbReference>
<feature type="transmembrane region" description="Helical" evidence="9">
    <location>
        <begin position="918"/>
        <end position="946"/>
    </location>
</feature>
<evidence type="ECO:0000256" key="9">
    <source>
        <dbReference type="RuleBase" id="RU364070"/>
    </source>
</evidence>
<keyword evidence="5 9" id="KW-0997">Cell inner membrane</keyword>
<comment type="caution">
    <text evidence="11">The sequence shown here is derived from an EMBL/GenBank/DDBJ whole genome shotgun (WGS) entry which is preliminary data.</text>
</comment>
<dbReference type="GO" id="GO:0005886">
    <property type="term" value="C:plasma membrane"/>
    <property type="evidence" value="ECO:0007669"/>
    <property type="project" value="UniProtKB-SubCell"/>
</dbReference>
<keyword evidence="3 9" id="KW-0813">Transport</keyword>
<dbReference type="EMBL" id="NGIR01000010">
    <property type="protein sequence ID" value="OTU30229.1"/>
    <property type="molecule type" value="Genomic_DNA"/>
</dbReference>
<feature type="domain" description="SSD" evidence="10">
    <location>
        <begin position="383"/>
        <end position="496"/>
    </location>
</feature>
<accession>A0A242U8W6</accession>
<protein>
    <recommendedName>
        <fullName evidence="9">Efflux pump membrane transporter</fullName>
    </recommendedName>
</protein>
<dbReference type="Gene3D" id="3.30.70.1440">
    <property type="entry name" value="Multidrug efflux transporter AcrB pore domain"/>
    <property type="match status" value="1"/>
</dbReference>
<dbReference type="SUPFAM" id="SSF82866">
    <property type="entry name" value="Multidrug efflux transporter AcrB transmembrane domain"/>
    <property type="match status" value="2"/>
</dbReference>
<feature type="transmembrane region" description="Helical" evidence="9">
    <location>
        <begin position="341"/>
        <end position="360"/>
    </location>
</feature>
<dbReference type="NCBIfam" id="NF000282">
    <property type="entry name" value="RND_permease_1"/>
    <property type="match status" value="1"/>
</dbReference>
<keyword evidence="6 9" id="KW-0812">Transmembrane</keyword>
<evidence type="ECO:0000313" key="11">
    <source>
        <dbReference type="EMBL" id="OTU30229.1"/>
    </source>
</evidence>
<dbReference type="InterPro" id="IPR001036">
    <property type="entry name" value="Acrflvin-R"/>
</dbReference>
<feature type="transmembrane region" description="Helical" evidence="9">
    <location>
        <begin position="867"/>
        <end position="885"/>
    </location>
</feature>
<dbReference type="FunFam" id="1.20.1640.10:FF:000001">
    <property type="entry name" value="Efflux pump membrane transporter"/>
    <property type="match status" value="1"/>
</dbReference>
<dbReference type="GO" id="GO:0042910">
    <property type="term" value="F:xenobiotic transmembrane transporter activity"/>
    <property type="evidence" value="ECO:0007669"/>
    <property type="project" value="TreeGrafter"/>
</dbReference>
<dbReference type="PROSITE" id="PS50156">
    <property type="entry name" value="SSD"/>
    <property type="match status" value="1"/>
</dbReference>
<feature type="transmembrane region" description="Helical" evidence="9">
    <location>
        <begin position="394"/>
        <end position="414"/>
    </location>
</feature>
<evidence type="ECO:0000256" key="8">
    <source>
        <dbReference type="ARBA" id="ARBA00023136"/>
    </source>
</evidence>
<dbReference type="GO" id="GO:0015562">
    <property type="term" value="F:efflux transmembrane transporter activity"/>
    <property type="evidence" value="ECO:0007669"/>
    <property type="project" value="InterPro"/>
</dbReference>
<evidence type="ECO:0000259" key="10">
    <source>
        <dbReference type="PROSITE" id="PS50156"/>
    </source>
</evidence>
<sequence>MLSRFFIYHPIFVCVIAITILIFGFFATLAMPVERYPNLAPPGVTVVANYRGAAADTVEESVTQILEQQIKGLDNLLYFTSHSESSGTSSIDIHFKIGTDIDKAQLQVQNRINGALNRLPEEVQRQGVNIWKTTGDMLLIVGLYDETGKTSNIDLSDYMVNHFEQPLSQLQGIGEVDVFGSSYAMRIWLNPNQLRNYQLVPSDIEKALEDYNTQIAAGSIGAMPSASDQNIYAKVKAGSRLKTIDDFKSVVVKANVDGSLVYLKDVARVELGAENYESINTLNGYPSAGLGISLSPDANAIETSALIKEKMAQLSQHLPAGYKVVYPRDNTPFIEESIKQVMITLLEAIVLVVIVMYLFLQNWRATLIPTITVPIVISGTFVVLYLFGMSINTLTLFALVLAIGLLVDDTIVVVENVERLMHEQQLSVREACLMSMQEISGALVGITLVLTAVFIPMAFFSGSTGMIYRQFPITLAAAMLLSLFVAITITPAMCAVLLKKHHKKPKWGQMLELALQKFRSAFSFLSVRLIQFKVFSSLLVVGIAVILLMIYRSLPTSFIPNEDQGLLAVPYSLHNSASMSQTEEIGRLVNNYFFEHEGKNINTVLVVNGQNFSGSGPNLGMAFVSLKHWNERKGEANTASAIRERAQAYLQKNLPAKVMVGMPPSVSGLGQSDALELWLRDVNGQGRDELIKQYKALEKESRNYSAFENLSPLVSEDKAEVFIQLDQNKAKMLGIDQQAIRSTLSTAWGGNYVGDFVERGRIKRIIMQGDAEFRSKPEDLAYWHVRNNSGGMLSLAHFAQSQWTGGPEALTRFMGLTAIQLEANVSPGFSSGQAMQQLSDMVSKQSGIDVAWSGLSLQEQQSSRQAIYLYLISILFIFLCLAALYESWKVPFIILLGLPLGITGTIIFAWIFKLPNDVYFQIALLTGIGLSCKNAILIVEFATQALKQGKSKIDAASEALKLRLRPILMTSLAFGAGVVPLIFATGAGAASRYEIGMSVFGSVVFGTLLVPLFTVFFFVVVHSLPSFQWSISKPWLSRTLRFNSRIKKDNTSF</sequence>
<dbReference type="NCBIfam" id="TIGR00915">
    <property type="entry name" value="2A0602"/>
    <property type="match status" value="1"/>
</dbReference>
<feature type="transmembrane region" description="Helical" evidence="9">
    <location>
        <begin position="892"/>
        <end position="912"/>
    </location>
</feature>
<dbReference type="PANTHER" id="PTHR32063">
    <property type="match status" value="1"/>
</dbReference>
<dbReference type="PANTHER" id="PTHR32063:SF32">
    <property type="entry name" value="AMINOGLYCOSIDE EFFLUX PUMP-RELATED"/>
    <property type="match status" value="1"/>
</dbReference>
<dbReference type="GO" id="GO:0009636">
    <property type="term" value="P:response to toxic substance"/>
    <property type="evidence" value="ECO:0007669"/>
    <property type="project" value="UniProtKB-ARBA"/>
</dbReference>
<evidence type="ECO:0000256" key="2">
    <source>
        <dbReference type="ARBA" id="ARBA00010942"/>
    </source>
</evidence>
<feature type="transmembrane region" description="Helical" evidence="9">
    <location>
        <begin position="439"/>
        <end position="461"/>
    </location>
</feature>
<dbReference type="Gene3D" id="3.30.70.1430">
    <property type="entry name" value="Multidrug efflux transporter AcrB pore domain"/>
    <property type="match status" value="2"/>
</dbReference>
<evidence type="ECO:0000256" key="6">
    <source>
        <dbReference type="ARBA" id="ARBA00022692"/>
    </source>
</evidence>
<feature type="transmembrane region" description="Helical" evidence="9">
    <location>
        <begin position="367"/>
        <end position="388"/>
    </location>
</feature>